<accession>A0A7K1XVA9</accession>
<evidence type="ECO:0000313" key="1">
    <source>
        <dbReference type="EMBL" id="MXV14945.1"/>
    </source>
</evidence>
<organism evidence="1 2">
    <name type="scientific">Hufsiella ginkgonis</name>
    <dbReference type="NCBI Taxonomy" id="2695274"/>
    <lineage>
        <taxon>Bacteria</taxon>
        <taxon>Pseudomonadati</taxon>
        <taxon>Bacteroidota</taxon>
        <taxon>Sphingobacteriia</taxon>
        <taxon>Sphingobacteriales</taxon>
        <taxon>Sphingobacteriaceae</taxon>
        <taxon>Hufsiella</taxon>
    </lineage>
</organism>
<dbReference type="InterPro" id="IPR014917">
    <property type="entry name" value="DUF1800"/>
</dbReference>
<evidence type="ECO:0000313" key="2">
    <source>
        <dbReference type="Proteomes" id="UP000451233"/>
    </source>
</evidence>
<protein>
    <submittedName>
        <fullName evidence="1">DUF1800 family protein</fullName>
    </submittedName>
</protein>
<proteinExistence type="predicted"/>
<dbReference type="Pfam" id="PF08811">
    <property type="entry name" value="DUF1800"/>
    <property type="match status" value="1"/>
</dbReference>
<reference evidence="1 2" key="1">
    <citation type="submission" date="2019-11" db="EMBL/GenBank/DDBJ databases">
        <title>Pedobacter sp. HMF7056 Genome sequencing and assembly.</title>
        <authorList>
            <person name="Kang H."/>
            <person name="Kim H."/>
            <person name="Joh K."/>
        </authorList>
    </citation>
    <scope>NUCLEOTIDE SEQUENCE [LARGE SCALE GENOMIC DNA]</scope>
    <source>
        <strain evidence="1 2">HMF7056</strain>
    </source>
</reference>
<gene>
    <name evidence="1" type="ORF">GS398_06515</name>
</gene>
<dbReference type="EMBL" id="WVHS01000001">
    <property type="protein sequence ID" value="MXV14945.1"/>
    <property type="molecule type" value="Genomic_DNA"/>
</dbReference>
<sequence>MPDRVKNSVKLKHLYARAGFGITPADLKNQEHWPVGKTVRSLFESSERFSPITVVNENTDLVYNGQPMMAANVNMTGGMTGSSGGMMASQADAMRSEETKRLIQETRNRQERDLNIAWMTLMSTTQAQLREKMTLFWHNHFSCRVGNFMYMQDLNNIHRKHALGNFKTMLTEVAQTPAMLQFLNNQSNNKVHPNENFARELMELFTIGRGNYTEQDVRESARAFTGWQYDGKTYQYSFREKSHDDGTKTFFGKTGNWRGEDIINMILERKETAQFLSRKLYRYLVNDVPDEVHIREMADVLYRSGYEIKPWLEKVLTAGWFYEPQNIGNLVKSPVEFLVGLNRQFYITYENPGVLIQFQRTLGQVLFNPPNVAGWPGGRNWIDSSSLMHRLKMPSLILNAGLIEFAGKATPEEEAYIAAMRKQQDSVIKRVQAKADINKFIAGLPPKTSKEEIAGFMLEPPVNPSMLAEAANSPDIKTLLIRLTSTPEYQLC</sequence>
<comment type="caution">
    <text evidence="1">The sequence shown here is derived from an EMBL/GenBank/DDBJ whole genome shotgun (WGS) entry which is preliminary data.</text>
</comment>
<name>A0A7K1XVA9_9SPHI</name>
<dbReference type="AlphaFoldDB" id="A0A7K1XVA9"/>
<keyword evidence="2" id="KW-1185">Reference proteome</keyword>
<dbReference type="Proteomes" id="UP000451233">
    <property type="component" value="Unassembled WGS sequence"/>
</dbReference>